<keyword evidence="3" id="KW-0560">Oxidoreductase</keyword>
<evidence type="ECO:0000256" key="4">
    <source>
        <dbReference type="ARBA" id="ARBA00023004"/>
    </source>
</evidence>
<sequence>MIDNLAIPLVTFLVVPLLYYGFKLLRVGRRDPRLPPGPPTIPILGNAHLIPKTGIALKFHEWAQKYGSMYCLKVFNSNIIVISDPQIVGQLLDKRGVIYSDRPENKAAMFITNGHHFSFEQQSPSWKHKRAIAVRHFSPQKLDTHHFKVQEAE</sequence>
<gene>
    <name evidence="7 9" type="ORF">BDZ99DRAFT_528530</name>
</gene>
<name>A0A6A6XYI0_9PEZI</name>
<dbReference type="Pfam" id="PF00067">
    <property type="entry name" value="p450"/>
    <property type="match status" value="1"/>
</dbReference>
<accession>A0A6A6XYI0</accession>
<dbReference type="OrthoDB" id="1103324at2759"/>
<dbReference type="PANTHER" id="PTHR46300">
    <property type="entry name" value="P450, PUTATIVE (EUROFUNG)-RELATED-RELATED"/>
    <property type="match status" value="1"/>
</dbReference>
<dbReference type="Proteomes" id="UP000504636">
    <property type="component" value="Unplaced"/>
</dbReference>
<reference evidence="7 9" key="1">
    <citation type="journal article" date="2020" name="Stud. Mycol.">
        <title>101 Dothideomycetes genomes: a test case for predicting lifestyles and emergence of pathogens.</title>
        <authorList>
            <person name="Haridas S."/>
            <person name="Albert R."/>
            <person name="Binder M."/>
            <person name="Bloem J."/>
            <person name="Labutti K."/>
            <person name="Salamov A."/>
            <person name="Andreopoulos B."/>
            <person name="Baker S."/>
            <person name="Barry K."/>
            <person name="Bills G."/>
            <person name="Bluhm B."/>
            <person name="Cannon C."/>
            <person name="Castanera R."/>
            <person name="Culley D."/>
            <person name="Daum C."/>
            <person name="Ezra D."/>
            <person name="Gonzalez J."/>
            <person name="Henrissat B."/>
            <person name="Kuo A."/>
            <person name="Liang C."/>
            <person name="Lipzen A."/>
            <person name="Lutzoni F."/>
            <person name="Magnuson J."/>
            <person name="Mondo S."/>
            <person name="Nolan M."/>
            <person name="Ohm R."/>
            <person name="Pangilinan J."/>
            <person name="Park H.-J."/>
            <person name="Ramirez L."/>
            <person name="Alfaro M."/>
            <person name="Sun H."/>
            <person name="Tritt A."/>
            <person name="Yoshinaga Y."/>
            <person name="Zwiers L.-H."/>
            <person name="Turgeon B."/>
            <person name="Goodwin S."/>
            <person name="Spatafora J."/>
            <person name="Crous P."/>
            <person name="Grigoriev I."/>
        </authorList>
    </citation>
    <scope>NUCLEOTIDE SEQUENCE</scope>
    <source>
        <strain evidence="7 9">CBS 304.34</strain>
    </source>
</reference>
<dbReference type="EMBL" id="MU003732">
    <property type="protein sequence ID" value="KAF2801313.1"/>
    <property type="molecule type" value="Genomic_DNA"/>
</dbReference>
<keyword evidence="8" id="KW-1185">Reference proteome</keyword>
<dbReference type="RefSeq" id="XP_033568277.1">
    <property type="nucleotide sequence ID" value="XM_033726386.1"/>
</dbReference>
<feature type="transmembrane region" description="Helical" evidence="6">
    <location>
        <begin position="6"/>
        <end position="25"/>
    </location>
</feature>
<reference evidence="9" key="3">
    <citation type="submission" date="2025-04" db="UniProtKB">
        <authorList>
            <consortium name="RefSeq"/>
        </authorList>
    </citation>
    <scope>IDENTIFICATION</scope>
    <source>
        <strain evidence="9">CBS 304.34</strain>
    </source>
</reference>
<keyword evidence="6" id="KW-0472">Membrane</keyword>
<reference evidence="9" key="2">
    <citation type="submission" date="2020-04" db="EMBL/GenBank/DDBJ databases">
        <authorList>
            <consortium name="NCBI Genome Project"/>
        </authorList>
    </citation>
    <scope>NUCLEOTIDE SEQUENCE</scope>
    <source>
        <strain evidence="9">CBS 304.34</strain>
    </source>
</reference>
<protein>
    <submittedName>
        <fullName evidence="7 9">Cytochrome P450</fullName>
    </submittedName>
</protein>
<evidence type="ECO:0000313" key="9">
    <source>
        <dbReference type="RefSeq" id="XP_033568277.1"/>
    </source>
</evidence>
<dbReference type="PANTHER" id="PTHR46300:SF2">
    <property type="entry name" value="CYTOCHROME P450 MONOOXYGENASE ALNH-RELATED"/>
    <property type="match status" value="1"/>
</dbReference>
<dbReference type="Gene3D" id="1.10.630.10">
    <property type="entry name" value="Cytochrome P450"/>
    <property type="match status" value="1"/>
</dbReference>
<evidence type="ECO:0000313" key="8">
    <source>
        <dbReference type="Proteomes" id="UP000504636"/>
    </source>
</evidence>
<dbReference type="SUPFAM" id="SSF48264">
    <property type="entry name" value="Cytochrome P450"/>
    <property type="match status" value="1"/>
</dbReference>
<comment type="similarity">
    <text evidence="1">Belongs to the cytochrome P450 family.</text>
</comment>
<dbReference type="InterPro" id="IPR036396">
    <property type="entry name" value="Cyt_P450_sf"/>
</dbReference>
<evidence type="ECO:0000313" key="7">
    <source>
        <dbReference type="EMBL" id="KAF2801313.1"/>
    </source>
</evidence>
<organism evidence="7">
    <name type="scientific">Mytilinidion resinicola</name>
    <dbReference type="NCBI Taxonomy" id="574789"/>
    <lineage>
        <taxon>Eukaryota</taxon>
        <taxon>Fungi</taxon>
        <taxon>Dikarya</taxon>
        <taxon>Ascomycota</taxon>
        <taxon>Pezizomycotina</taxon>
        <taxon>Dothideomycetes</taxon>
        <taxon>Pleosporomycetidae</taxon>
        <taxon>Mytilinidiales</taxon>
        <taxon>Mytilinidiaceae</taxon>
        <taxon>Mytilinidion</taxon>
    </lineage>
</organism>
<proteinExistence type="inferred from homology"/>
<dbReference type="AlphaFoldDB" id="A0A6A6XYI0"/>
<dbReference type="GO" id="GO:0004497">
    <property type="term" value="F:monooxygenase activity"/>
    <property type="evidence" value="ECO:0007669"/>
    <property type="project" value="UniProtKB-KW"/>
</dbReference>
<evidence type="ECO:0000256" key="5">
    <source>
        <dbReference type="ARBA" id="ARBA00023033"/>
    </source>
</evidence>
<keyword evidence="6" id="KW-1133">Transmembrane helix</keyword>
<keyword evidence="4" id="KW-0408">Iron</keyword>
<evidence type="ECO:0000256" key="2">
    <source>
        <dbReference type="ARBA" id="ARBA00022723"/>
    </source>
</evidence>
<dbReference type="GeneID" id="54467279"/>
<evidence type="ECO:0000256" key="1">
    <source>
        <dbReference type="ARBA" id="ARBA00010617"/>
    </source>
</evidence>
<keyword evidence="5" id="KW-0503">Monooxygenase</keyword>
<dbReference type="GO" id="GO:0020037">
    <property type="term" value="F:heme binding"/>
    <property type="evidence" value="ECO:0007669"/>
    <property type="project" value="InterPro"/>
</dbReference>
<dbReference type="InterPro" id="IPR001128">
    <property type="entry name" value="Cyt_P450"/>
</dbReference>
<dbReference type="InterPro" id="IPR050364">
    <property type="entry name" value="Cytochrome_P450_fung"/>
</dbReference>
<keyword evidence="6" id="KW-0812">Transmembrane</keyword>
<dbReference type="GO" id="GO:0016705">
    <property type="term" value="F:oxidoreductase activity, acting on paired donors, with incorporation or reduction of molecular oxygen"/>
    <property type="evidence" value="ECO:0007669"/>
    <property type="project" value="InterPro"/>
</dbReference>
<dbReference type="GO" id="GO:0005506">
    <property type="term" value="F:iron ion binding"/>
    <property type="evidence" value="ECO:0007669"/>
    <property type="project" value="InterPro"/>
</dbReference>
<keyword evidence="2" id="KW-0479">Metal-binding</keyword>
<evidence type="ECO:0000256" key="6">
    <source>
        <dbReference type="SAM" id="Phobius"/>
    </source>
</evidence>
<evidence type="ECO:0000256" key="3">
    <source>
        <dbReference type="ARBA" id="ARBA00023002"/>
    </source>
</evidence>